<dbReference type="EMBL" id="FN648423">
    <property type="protein sequence ID" value="CBJ31285.1"/>
    <property type="molecule type" value="Genomic_DNA"/>
</dbReference>
<evidence type="ECO:0000313" key="1">
    <source>
        <dbReference type="EMBL" id="CBJ31285.1"/>
    </source>
</evidence>
<dbReference type="AlphaFoldDB" id="D7FSZ4"/>
<protein>
    <submittedName>
        <fullName evidence="1">Uncharacterized protein</fullName>
    </submittedName>
</protein>
<gene>
    <name evidence="1" type="ORF">Esi_0242_0035</name>
</gene>
<dbReference type="Proteomes" id="UP000002630">
    <property type="component" value="Linkage Group LG30"/>
</dbReference>
<accession>D7FSZ4</accession>
<dbReference type="OrthoDB" id="10487399at2759"/>
<name>D7FSZ4_ECTSI</name>
<keyword evidence="2" id="KW-1185">Reference proteome</keyword>
<evidence type="ECO:0000313" key="2">
    <source>
        <dbReference type="Proteomes" id="UP000002630"/>
    </source>
</evidence>
<sequence length="151" mass="17405">MMGNSNGNCSRCLSFTVAIRYGHSGGERRWCISTLELWPPRLQLLEFRRTSGYPSSEVVWPAPLSFTVALSHGHHWAQRRWYISTLELWPSSLQLLQFESTFDYPLSGGLWPDSLVRAKRGHQRSRVRHALLTGMLICTQNPGWERMLSFV</sequence>
<dbReference type="InParanoid" id="D7FSZ4"/>
<dbReference type="EMBL" id="FN649755">
    <property type="protein sequence ID" value="CBJ31285.1"/>
    <property type="molecule type" value="Genomic_DNA"/>
</dbReference>
<reference evidence="1 2" key="1">
    <citation type="journal article" date="2010" name="Nature">
        <title>The Ectocarpus genome and the independent evolution of multicellularity in brown algae.</title>
        <authorList>
            <person name="Cock J.M."/>
            <person name="Sterck L."/>
            <person name="Rouze P."/>
            <person name="Scornet D."/>
            <person name="Allen A.E."/>
            <person name="Amoutzias G."/>
            <person name="Anthouard V."/>
            <person name="Artiguenave F."/>
            <person name="Aury J.M."/>
            <person name="Badger J.H."/>
            <person name="Beszteri B."/>
            <person name="Billiau K."/>
            <person name="Bonnet E."/>
            <person name="Bothwell J.H."/>
            <person name="Bowler C."/>
            <person name="Boyen C."/>
            <person name="Brownlee C."/>
            <person name="Carrano C.J."/>
            <person name="Charrier B."/>
            <person name="Cho G.Y."/>
            <person name="Coelho S.M."/>
            <person name="Collen J."/>
            <person name="Corre E."/>
            <person name="Da Silva C."/>
            <person name="Delage L."/>
            <person name="Delaroque N."/>
            <person name="Dittami S.M."/>
            <person name="Doulbeau S."/>
            <person name="Elias M."/>
            <person name="Farnham G."/>
            <person name="Gachon C.M."/>
            <person name="Gschloessl B."/>
            <person name="Heesch S."/>
            <person name="Jabbari K."/>
            <person name="Jubin C."/>
            <person name="Kawai H."/>
            <person name="Kimura K."/>
            <person name="Kloareg B."/>
            <person name="Kupper F.C."/>
            <person name="Lang D."/>
            <person name="Le Bail A."/>
            <person name="Leblanc C."/>
            <person name="Lerouge P."/>
            <person name="Lohr M."/>
            <person name="Lopez P.J."/>
            <person name="Martens C."/>
            <person name="Maumus F."/>
            <person name="Michel G."/>
            <person name="Miranda-Saavedra D."/>
            <person name="Morales J."/>
            <person name="Moreau H."/>
            <person name="Motomura T."/>
            <person name="Nagasato C."/>
            <person name="Napoli C.A."/>
            <person name="Nelson D.R."/>
            <person name="Nyvall-Collen P."/>
            <person name="Peters A.F."/>
            <person name="Pommier C."/>
            <person name="Potin P."/>
            <person name="Poulain J."/>
            <person name="Quesneville H."/>
            <person name="Read B."/>
            <person name="Rensing S.A."/>
            <person name="Ritter A."/>
            <person name="Rousvoal S."/>
            <person name="Samanta M."/>
            <person name="Samson G."/>
            <person name="Schroeder D.C."/>
            <person name="Segurens B."/>
            <person name="Strittmatter M."/>
            <person name="Tonon T."/>
            <person name="Tregear J.W."/>
            <person name="Valentin K."/>
            <person name="von Dassow P."/>
            <person name="Yamagishi T."/>
            <person name="Van de Peer Y."/>
            <person name="Wincker P."/>
        </authorList>
    </citation>
    <scope>NUCLEOTIDE SEQUENCE [LARGE SCALE GENOMIC DNA]</scope>
    <source>
        <strain evidence="2">Ec32 / CCAP1310/4</strain>
    </source>
</reference>
<proteinExistence type="predicted"/>
<organism evidence="1 2">
    <name type="scientific">Ectocarpus siliculosus</name>
    <name type="common">Brown alga</name>
    <name type="synonym">Conferva siliculosa</name>
    <dbReference type="NCBI Taxonomy" id="2880"/>
    <lineage>
        <taxon>Eukaryota</taxon>
        <taxon>Sar</taxon>
        <taxon>Stramenopiles</taxon>
        <taxon>Ochrophyta</taxon>
        <taxon>PX clade</taxon>
        <taxon>Phaeophyceae</taxon>
        <taxon>Ectocarpales</taxon>
        <taxon>Ectocarpaceae</taxon>
        <taxon>Ectocarpus</taxon>
    </lineage>
</organism>